<dbReference type="AlphaFoldDB" id="A0A8J3E9J6"/>
<evidence type="ECO:0000259" key="1">
    <source>
        <dbReference type="Pfam" id="PF00425"/>
    </source>
</evidence>
<gene>
    <name evidence="2" type="ORF">GCM10010995_16760</name>
</gene>
<dbReference type="InterPro" id="IPR036038">
    <property type="entry name" value="Aminotransferase-like"/>
</dbReference>
<dbReference type="PANTHER" id="PTHR11236">
    <property type="entry name" value="AMINOBENZOATE/ANTHRANILATE SYNTHASE"/>
    <property type="match status" value="1"/>
</dbReference>
<dbReference type="Pfam" id="PF01063">
    <property type="entry name" value="Aminotran_4"/>
    <property type="match status" value="1"/>
</dbReference>
<comment type="caution">
    <text evidence="2">The sequence shown here is derived from an EMBL/GenBank/DDBJ whole genome shotgun (WGS) entry which is preliminary data.</text>
</comment>
<dbReference type="PRINTS" id="PR00095">
    <property type="entry name" value="ANTSNTHASEI"/>
</dbReference>
<dbReference type="GO" id="GO:0009396">
    <property type="term" value="P:folic acid-containing compound biosynthetic process"/>
    <property type="evidence" value="ECO:0007669"/>
    <property type="project" value="InterPro"/>
</dbReference>
<evidence type="ECO:0000313" key="2">
    <source>
        <dbReference type="EMBL" id="GGG00071.1"/>
    </source>
</evidence>
<dbReference type="InterPro" id="IPR001544">
    <property type="entry name" value="Aminotrans_IV"/>
</dbReference>
<dbReference type="Gene3D" id="3.20.10.10">
    <property type="entry name" value="D-amino Acid Aminotransferase, subunit A, domain 2"/>
    <property type="match status" value="1"/>
</dbReference>
<accession>A0A8J3E9J6</accession>
<dbReference type="RefSeq" id="WP_117002949.1">
    <property type="nucleotide sequence ID" value="NZ_BMJS01000018.1"/>
</dbReference>
<dbReference type="InterPro" id="IPR043131">
    <property type="entry name" value="BCAT-like_N"/>
</dbReference>
<dbReference type="Gene3D" id="3.60.120.10">
    <property type="entry name" value="Anthranilate synthase"/>
    <property type="match status" value="1"/>
</dbReference>
<evidence type="ECO:0000313" key="3">
    <source>
        <dbReference type="Proteomes" id="UP000636949"/>
    </source>
</evidence>
<keyword evidence="3" id="KW-1185">Reference proteome</keyword>
<proteinExistence type="predicted"/>
<dbReference type="GO" id="GO:0046820">
    <property type="term" value="F:4-amino-4-deoxychorismate synthase activity"/>
    <property type="evidence" value="ECO:0007669"/>
    <property type="project" value="TreeGrafter"/>
</dbReference>
<dbReference type="SUPFAM" id="SSF56322">
    <property type="entry name" value="ADC synthase"/>
    <property type="match status" value="1"/>
</dbReference>
<dbReference type="InterPro" id="IPR043132">
    <property type="entry name" value="BCAT-like_C"/>
</dbReference>
<reference evidence="2" key="2">
    <citation type="submission" date="2020-09" db="EMBL/GenBank/DDBJ databases">
        <authorList>
            <person name="Sun Q."/>
            <person name="Zhou Y."/>
        </authorList>
    </citation>
    <scope>NUCLEOTIDE SEQUENCE</scope>
    <source>
        <strain evidence="2">CGMCC 1.15758</strain>
    </source>
</reference>
<dbReference type="GO" id="GO:0000162">
    <property type="term" value="P:L-tryptophan biosynthetic process"/>
    <property type="evidence" value="ECO:0007669"/>
    <property type="project" value="TreeGrafter"/>
</dbReference>
<dbReference type="InterPro" id="IPR015890">
    <property type="entry name" value="Chorismate_C"/>
</dbReference>
<dbReference type="Gene3D" id="3.30.470.10">
    <property type="match status" value="1"/>
</dbReference>
<dbReference type="InterPro" id="IPR019999">
    <property type="entry name" value="Anth_synth_I-like"/>
</dbReference>
<organism evidence="2 3">
    <name type="scientific">Cysteiniphilum litorale</name>
    <dbReference type="NCBI Taxonomy" id="2056700"/>
    <lineage>
        <taxon>Bacteria</taxon>
        <taxon>Pseudomonadati</taxon>
        <taxon>Pseudomonadota</taxon>
        <taxon>Gammaproteobacteria</taxon>
        <taxon>Thiotrichales</taxon>
        <taxon>Fastidiosibacteraceae</taxon>
        <taxon>Cysteiniphilum</taxon>
    </lineage>
</organism>
<sequence length="606" mass="69498">MPNNHLPSFAYLENTLDSRDKSFYFSKPHSEVLCSDPKMLKSAFARLADLQQQGLYLVGFISYEVAYYLNPDFASMQTNLTDDITPLLHFVAFEQYSPDLFQTETTTVKSPAIDLIYDPLSQLQYVKDFERVQQALTDGESYQINYTKRIKLRSSLNAHELYTQLKTQQPVSYSAFLPFKPMTVLSFSPELFFKKQGETITINPMKGTSKRFDDPNDDLQSYEFLRTDPKNKAENLIIVDLLRNDLARICHTGSIEVTKPFAIETYKSVYQMTSTISGKVDNNIPFADIIEHLFPCGSITGAPKKRTMEIIQQLEPPRGLYTGCIGYIMPNNDMCFSVAIRTLTQQNNELWHCGVGGGFTIQSTQDDEWQEMTTKIQFIKRLYQPQFQLIESMLYDKNGLTSCDLHLERLLNSASVLHFTLDIAQLRHTLLQYCETLITANSEQYKLRVAVNYQGLFTITHQQLEQSLTVDHIELIVCPEQIDSNNPLWQHKTDDHSTRGFYTQKHSQYIADKPNCELIFFNEHNHLTEARFYNIVVEIDGALYTPPISDGLLPGIARAKLLQSGQIHERSISIDELKLSKNIYLMNDVRGKIPCFLSAQTTMQEV</sequence>
<feature type="domain" description="Chorismate-utilising enzyme C-terminal" evidence="1">
    <location>
        <begin position="123"/>
        <end position="375"/>
    </location>
</feature>
<dbReference type="InterPro" id="IPR005802">
    <property type="entry name" value="ADC_synth_comp_1"/>
</dbReference>
<dbReference type="EMBL" id="BMJS01000018">
    <property type="protein sequence ID" value="GGG00071.1"/>
    <property type="molecule type" value="Genomic_DNA"/>
</dbReference>
<dbReference type="NCBIfam" id="TIGR00553">
    <property type="entry name" value="pabB"/>
    <property type="match status" value="1"/>
</dbReference>
<dbReference type="SUPFAM" id="SSF56752">
    <property type="entry name" value="D-aminoacid aminotransferase-like PLP-dependent enzymes"/>
    <property type="match status" value="1"/>
</dbReference>
<protein>
    <submittedName>
        <fullName evidence="2">Aminodeoxychorismate synthase, component I</fullName>
    </submittedName>
</protein>
<dbReference type="Proteomes" id="UP000636949">
    <property type="component" value="Unassembled WGS sequence"/>
</dbReference>
<dbReference type="InterPro" id="IPR005801">
    <property type="entry name" value="ADC_synthase"/>
</dbReference>
<reference evidence="2" key="1">
    <citation type="journal article" date="2014" name="Int. J. Syst. Evol. Microbiol.">
        <title>Complete genome sequence of Corynebacterium casei LMG S-19264T (=DSM 44701T), isolated from a smear-ripened cheese.</title>
        <authorList>
            <consortium name="US DOE Joint Genome Institute (JGI-PGF)"/>
            <person name="Walter F."/>
            <person name="Albersmeier A."/>
            <person name="Kalinowski J."/>
            <person name="Ruckert C."/>
        </authorList>
    </citation>
    <scope>NUCLEOTIDE SEQUENCE</scope>
    <source>
        <strain evidence="2">CGMCC 1.15758</strain>
    </source>
</reference>
<dbReference type="PANTHER" id="PTHR11236:SF50">
    <property type="entry name" value="AMINODEOXYCHORISMATE SYNTHASE COMPONENT 1"/>
    <property type="match status" value="1"/>
</dbReference>
<name>A0A8J3E9J6_9GAMM</name>
<dbReference type="Pfam" id="PF00425">
    <property type="entry name" value="Chorismate_bind"/>
    <property type="match status" value="1"/>
</dbReference>
<dbReference type="OrthoDB" id="9803598at2"/>